<evidence type="ECO:0000313" key="2">
    <source>
        <dbReference type="EMBL" id="NBI35612.1"/>
    </source>
</evidence>
<protein>
    <submittedName>
        <fullName evidence="2">Uncharacterized protein</fullName>
    </submittedName>
</protein>
<dbReference type="EMBL" id="QWKH01000014">
    <property type="protein sequence ID" value="NBI34102.1"/>
    <property type="molecule type" value="Genomic_DNA"/>
</dbReference>
<accession>A0A7C9NVF0</accession>
<evidence type="ECO:0000313" key="1">
    <source>
        <dbReference type="EMBL" id="NBI34102.1"/>
    </source>
</evidence>
<name>A0A7C9NVF0_9BACT</name>
<reference evidence="2" key="1">
    <citation type="submission" date="2018-08" db="EMBL/GenBank/DDBJ databases">
        <title>Murine metabolic-syndrome-specific gut microbial biobank.</title>
        <authorList>
            <person name="Liu C."/>
        </authorList>
    </citation>
    <scope>NUCLEOTIDE SEQUENCE [LARGE SCALE GENOMIC DNA]</scope>
    <source>
        <strain evidence="2">Z82</strain>
    </source>
</reference>
<dbReference type="AlphaFoldDB" id="A0A7C9NVF0"/>
<gene>
    <name evidence="1" type="ORF">D1639_03455</name>
    <name evidence="2" type="ORF">D1639_11375</name>
</gene>
<dbReference type="EMBL" id="QWKH01000187">
    <property type="protein sequence ID" value="NBI35612.1"/>
    <property type="molecule type" value="Genomic_DNA"/>
</dbReference>
<comment type="caution">
    <text evidence="2">The sequence shown here is derived from an EMBL/GenBank/DDBJ whole genome shotgun (WGS) entry which is preliminary data.</text>
</comment>
<sequence>MDSANSGRGGGRTALVDEGTVHLENDMHASSGRRWRAAVLSASEPMEGTVRLDYAKALRHEHPNGNTTKAYHELAHGAWDCQMGDRTPGSVGIDWEAVRVVEGVTYPVRELLRGLGFSFDGRIKKWVRQ</sequence>
<proteinExistence type="predicted"/>
<organism evidence="2">
    <name type="scientific">Muribaculaceae bacterium Z82</name>
    <dbReference type="NCBI Taxonomy" id="2304548"/>
    <lineage>
        <taxon>Bacteria</taxon>
        <taxon>Pseudomonadati</taxon>
        <taxon>Bacteroidota</taxon>
        <taxon>Bacteroidia</taxon>
        <taxon>Bacteroidales</taxon>
        <taxon>Muribaculaceae</taxon>
    </lineage>
</organism>